<gene>
    <name evidence="1" type="ORF">KHLLAP_LOCUS14093</name>
</gene>
<protein>
    <submittedName>
        <fullName evidence="1">Uu.00g017440.m01.CDS01</fullName>
    </submittedName>
</protein>
<name>A0AAI8YQL6_9PEZI</name>
<dbReference type="EMBL" id="CAUWAG010000020">
    <property type="protein sequence ID" value="CAJ2513625.1"/>
    <property type="molecule type" value="Genomic_DNA"/>
</dbReference>
<evidence type="ECO:0000313" key="1">
    <source>
        <dbReference type="EMBL" id="CAJ2513625.1"/>
    </source>
</evidence>
<keyword evidence="2" id="KW-1185">Reference proteome</keyword>
<evidence type="ECO:0000313" key="2">
    <source>
        <dbReference type="Proteomes" id="UP001295740"/>
    </source>
</evidence>
<dbReference type="AlphaFoldDB" id="A0AAI8YQL6"/>
<organism evidence="1 2">
    <name type="scientific">Anthostomella pinea</name>
    <dbReference type="NCBI Taxonomy" id="933095"/>
    <lineage>
        <taxon>Eukaryota</taxon>
        <taxon>Fungi</taxon>
        <taxon>Dikarya</taxon>
        <taxon>Ascomycota</taxon>
        <taxon>Pezizomycotina</taxon>
        <taxon>Sordariomycetes</taxon>
        <taxon>Xylariomycetidae</taxon>
        <taxon>Xylariales</taxon>
        <taxon>Xylariaceae</taxon>
        <taxon>Anthostomella</taxon>
    </lineage>
</organism>
<dbReference type="Proteomes" id="UP001295740">
    <property type="component" value="Unassembled WGS sequence"/>
</dbReference>
<comment type="caution">
    <text evidence="1">The sequence shown here is derived from an EMBL/GenBank/DDBJ whole genome shotgun (WGS) entry which is preliminary data.</text>
</comment>
<reference evidence="1" key="1">
    <citation type="submission" date="2023-10" db="EMBL/GenBank/DDBJ databases">
        <authorList>
            <person name="Hackl T."/>
        </authorList>
    </citation>
    <scope>NUCLEOTIDE SEQUENCE</scope>
</reference>
<proteinExistence type="predicted"/>
<accession>A0AAI8YQL6</accession>
<sequence>MDMEAKRARFEEAMQIVYGPYEADHHDPSWQPSSNPGAWAYRGRYLWTDAFGVVNFITLSREYDSKAYVYLNLAKRLAETVHSVLGRTRDGSARLPRATDAEPLNGGLRIGKMDEEGPDCDGQYHHYLTLWMFALNRLAQATEEPKWNVLAVQLAKAIHPHFMVNRHGRESMVWKMSTALSAPLMANKGHLDDVFGFVVYQLLQQTSIQFGYSAAADSLDADIEQYGGIMDGAPKSLNGDPLDLGMGLWIAHFNREAGWARELSAQGRDIAWDRFLPTSTAPVTAETRLHWPAFRECGACLGIQCYCYSTNNDDVALTEGVRGGAAGLGRQPKV</sequence>